<evidence type="ECO:0000313" key="4">
    <source>
        <dbReference type="EMBL" id="PTL86829.1"/>
    </source>
</evidence>
<dbReference type="InterPro" id="IPR011006">
    <property type="entry name" value="CheY-like_superfamily"/>
</dbReference>
<evidence type="ECO:0000256" key="2">
    <source>
        <dbReference type="ARBA" id="ARBA00022840"/>
    </source>
</evidence>
<dbReference type="GO" id="GO:0005829">
    <property type="term" value="C:cytosol"/>
    <property type="evidence" value="ECO:0007669"/>
    <property type="project" value="TreeGrafter"/>
</dbReference>
<name>A0A2T4VYH0_9HYPH</name>
<organism evidence="4 5">
    <name type="scientific">Candidatus Liberibacter europaeus</name>
    <dbReference type="NCBI Taxonomy" id="744859"/>
    <lineage>
        <taxon>Bacteria</taxon>
        <taxon>Pseudomonadati</taxon>
        <taxon>Pseudomonadota</taxon>
        <taxon>Alphaproteobacteria</taxon>
        <taxon>Hyphomicrobiales</taxon>
        <taxon>Rhizobiaceae</taxon>
        <taxon>Liberibacter</taxon>
    </lineage>
</organism>
<dbReference type="SUPFAM" id="SSF52540">
    <property type="entry name" value="P-loop containing nucleoside triphosphate hydrolases"/>
    <property type="match status" value="1"/>
</dbReference>
<dbReference type="PANTHER" id="PTHR43384">
    <property type="entry name" value="SEPTUM SITE-DETERMINING PROTEIN MIND HOMOLOG, CHLOROPLASTIC-RELATED"/>
    <property type="match status" value="1"/>
</dbReference>
<evidence type="ECO:0000256" key="1">
    <source>
        <dbReference type="ARBA" id="ARBA00022741"/>
    </source>
</evidence>
<evidence type="ECO:0000259" key="3">
    <source>
        <dbReference type="Pfam" id="PF13614"/>
    </source>
</evidence>
<accession>A0A2T4VYH0</accession>
<dbReference type="GO" id="GO:0016887">
    <property type="term" value="F:ATP hydrolysis activity"/>
    <property type="evidence" value="ECO:0007669"/>
    <property type="project" value="TreeGrafter"/>
</dbReference>
<protein>
    <submittedName>
        <fullName evidence="4">CtpF protein</fullName>
    </submittedName>
</protein>
<dbReference type="Proteomes" id="UP000240811">
    <property type="component" value="Unassembled WGS sequence"/>
</dbReference>
<dbReference type="GO" id="GO:0009898">
    <property type="term" value="C:cytoplasmic side of plasma membrane"/>
    <property type="evidence" value="ECO:0007669"/>
    <property type="project" value="TreeGrafter"/>
</dbReference>
<gene>
    <name evidence="4" type="ORF">C4617_01350</name>
</gene>
<comment type="caution">
    <text evidence="4">The sequence shown here is derived from an EMBL/GenBank/DDBJ whole genome shotgun (WGS) entry which is preliminary data.</text>
</comment>
<dbReference type="SUPFAM" id="SSF52172">
    <property type="entry name" value="CheY-like"/>
    <property type="match status" value="1"/>
</dbReference>
<dbReference type="Gene3D" id="3.40.50.300">
    <property type="entry name" value="P-loop containing nucleotide triphosphate hydrolases"/>
    <property type="match status" value="1"/>
</dbReference>
<keyword evidence="2" id="KW-0067">ATP-binding</keyword>
<dbReference type="InterPro" id="IPR025669">
    <property type="entry name" value="AAA_dom"/>
</dbReference>
<sequence length="425" mass="46640">MSTEYNSDRKSGTKKNSDSAFIKSKYSLPGVSVHAFCITDTLCSVVEKSKIDPKMSQISITFTKGSIAEAVSMFSNSATPDLIIVQTKLSPGEILQSLGALADVCDSNTKVIVIGDTHDVTLYKELIANGVSEYLIEPLSVKDLIGVIGKIFEDNTEEESFGQTISFIGSKGGVGSSTIAHNCAFSIASIFARGTVLADLDLPYGTVNINFDRDPIKGISDAIYASGKVDKVFIDQLLLSYTDNLSLLTAPSMLDRTYDFDSDVICRILDILQRSCPFTIIDMPHLWNHWTRDILVSSDTVVITTTLDLPGLRNSKNLIDVLKRLRPNDKPPYLILNQVGMPKRPEISIDDFCGSLGVESSLVIPFDSAIFGIAANYGKMICDIYPKSSITKMFSNFIHIITDSVTIDKSNQGIYGKIRNFFKRK</sequence>
<dbReference type="Gene3D" id="3.40.50.2300">
    <property type="match status" value="1"/>
</dbReference>
<dbReference type="Pfam" id="PF13614">
    <property type="entry name" value="AAA_31"/>
    <property type="match status" value="1"/>
</dbReference>
<keyword evidence="1" id="KW-0547">Nucleotide-binding</keyword>
<dbReference type="InterPro" id="IPR027417">
    <property type="entry name" value="P-loop_NTPase"/>
</dbReference>
<dbReference type="EMBL" id="PSQJ01000002">
    <property type="protein sequence ID" value="PTL86829.1"/>
    <property type="molecule type" value="Genomic_DNA"/>
</dbReference>
<dbReference type="PANTHER" id="PTHR43384:SF6">
    <property type="entry name" value="SEPTUM SITE-DETERMINING PROTEIN MIND HOMOLOG, CHLOROPLASTIC"/>
    <property type="match status" value="1"/>
</dbReference>
<feature type="domain" description="AAA" evidence="3">
    <location>
        <begin position="163"/>
        <end position="326"/>
    </location>
</feature>
<dbReference type="InterPro" id="IPR050625">
    <property type="entry name" value="ParA/MinD_ATPase"/>
</dbReference>
<reference evidence="5" key="1">
    <citation type="submission" date="2018-02" db="EMBL/GenBank/DDBJ databases">
        <title>Genome sequence of Candidatus Liberibacter europaeus.</title>
        <authorList>
            <person name="Frampton R.A."/>
            <person name="Thompson S.M."/>
            <person name="David C."/>
            <person name="Addison S.M."/>
            <person name="Smith G.R."/>
        </authorList>
    </citation>
    <scope>NUCLEOTIDE SEQUENCE [LARGE SCALE GENOMIC DNA]</scope>
</reference>
<dbReference type="AlphaFoldDB" id="A0A2T4VYH0"/>
<dbReference type="GO" id="GO:0051782">
    <property type="term" value="P:negative regulation of cell division"/>
    <property type="evidence" value="ECO:0007669"/>
    <property type="project" value="TreeGrafter"/>
</dbReference>
<proteinExistence type="predicted"/>
<dbReference type="GO" id="GO:0005524">
    <property type="term" value="F:ATP binding"/>
    <property type="evidence" value="ECO:0007669"/>
    <property type="project" value="UniProtKB-KW"/>
</dbReference>
<evidence type="ECO:0000313" key="5">
    <source>
        <dbReference type="Proteomes" id="UP000240811"/>
    </source>
</evidence>